<reference evidence="1 2" key="1">
    <citation type="journal article" date="2017" name="Int. J. Syst. Evol. Microbiol.">
        <title>Ramlibacter monticola sp. nov., isolated from forest soil.</title>
        <authorList>
            <person name="Chaudhary D.K."/>
            <person name="Kim J."/>
        </authorList>
    </citation>
    <scope>NUCLEOTIDE SEQUENCE [LARGE SCALE GENOMIC DNA]</scope>
    <source>
        <strain evidence="1 2">KACC 19175</strain>
    </source>
</reference>
<comment type="caution">
    <text evidence="1">The sequence shown here is derived from an EMBL/GenBank/DDBJ whole genome shotgun (WGS) entry which is preliminary data.</text>
</comment>
<evidence type="ECO:0000313" key="2">
    <source>
        <dbReference type="Proteomes" id="UP000599109"/>
    </source>
</evidence>
<dbReference type="Proteomes" id="UP000599109">
    <property type="component" value="Unassembled WGS sequence"/>
</dbReference>
<accession>A0A936YZY7</accession>
<protein>
    <submittedName>
        <fullName evidence="1">Uncharacterized protein</fullName>
    </submittedName>
</protein>
<organism evidence="1 2">
    <name type="scientific">Ramlibacter monticola</name>
    <dbReference type="NCBI Taxonomy" id="1926872"/>
    <lineage>
        <taxon>Bacteria</taxon>
        <taxon>Pseudomonadati</taxon>
        <taxon>Pseudomonadota</taxon>
        <taxon>Betaproteobacteria</taxon>
        <taxon>Burkholderiales</taxon>
        <taxon>Comamonadaceae</taxon>
        <taxon>Ramlibacter</taxon>
    </lineage>
</organism>
<dbReference type="RefSeq" id="WP_201673870.1">
    <property type="nucleotide sequence ID" value="NZ_JAEQNE010000002.1"/>
</dbReference>
<gene>
    <name evidence="1" type="ORF">JJ685_08755</name>
</gene>
<name>A0A936YZY7_9BURK</name>
<proteinExistence type="predicted"/>
<dbReference type="EMBL" id="JAEQNE010000002">
    <property type="protein sequence ID" value="MBL0391226.1"/>
    <property type="molecule type" value="Genomic_DNA"/>
</dbReference>
<sequence length="964" mass="107546">MFAPGKETGFLRDADLPPLGTSAKVGGRLLDGTESAIAKAVDGVREFVVKELEDALGEFDYAALCEKSLGEALQAMAQTVGASVPPAPQKAFMVPVEFAETGRPLAKREDDIGRVLSGIESVDGRDWLQVMLTGVTNQLQSDHEDPDDIEAITGAIRRQSEHPGTQIRQFLDFLEDEAMARVRMQVCMRIMDAVAAQSPRAGFKSYVRSVRDAFEAFAGHEGDPLPLEVGRVYGVANDTDLAEQLRKALFYQCLPVWCEGSVQLFERRIDPQQNQPTVREVSYRFRVNGIKPETGRSAFEARLKGLEERLLDSPATVENVKRHVAELVFLYLVLPPSIHEEAKGDVRTRAAAVAAALKDDPLHEITRIHRSLLSRVHVMEEIAREMVQLLKRKSTSFVTLANRAADKLYISIQKDIFEWPVVRGLASEKEEVLKKSEGGPDTVAWFSRIRVSREPWPSSVASIWVETNLQERSLTVTGEPHEVTIGKSLDLPVLPVRLVPYLWRDDAWLPAVPDAGLFDTGRGVDLEYSLRPLTLTKRKDNEKALAEQLRAATVAAMGVLLYVVLFELALRAKAARPGLTMTLVRLQHSGKQKDRESDAQDGNTAIYALSQALEKALARELPVKLQGITTLNDADDSAHWRKRGSLAALLGGQPVRFAQEGSLDKVAVLSYVTRPCDVHPAYPASDGHLFVSRTYLADSEGGQTLLKVGQMLSRRVDSRKDFGIPHLILEQIAQLRKAGYQHILMLSHHYGNRHRGRAAERHSPHATLEFLDEATTRFDDVFIYPLRRDVFPATRLRPRDAMESAFEVLRYDAHQKMYQEGAANILRSLRPIYTFATLHVVGDESRPQSGFCTYFFDSEHRIANFGLQESTRANILGTNEADAKRRSLVSVLRAIHFMESEKPSDKNRLLPVLDPFDWATPTRTAAAGELEVVSRRGGRTILLSLPALLWNVTRVLHKEKVGDE</sequence>
<dbReference type="AlphaFoldDB" id="A0A936YZY7"/>
<evidence type="ECO:0000313" key="1">
    <source>
        <dbReference type="EMBL" id="MBL0391226.1"/>
    </source>
</evidence>
<keyword evidence="2" id="KW-1185">Reference proteome</keyword>